<proteinExistence type="predicted"/>
<sequence>MFDWEKIGNKNAVHCKTEKEAEMFLTECDKRGIEWCREGIASSKSNWEIYKESTVYYIGPSDEKEGLTFSSISHFKEEGYTIFEFSDLYKPDLPRICYILGGEDNPLKVGEKFKISGCSGTFAIGADGHVYGVSSCGKALHFILEDIINGELKIIRQPQFSEDERAFMRLCVEAGYPWFARDKDESLYAYESRPKSIQGDAFSCDGDFFNLPESFLPQITFENSLFNAADYLEGAEK</sequence>
<accession>A0A4Z0YF35</accession>
<gene>
    <name evidence="1" type="ORF">CAGA_09040</name>
</gene>
<dbReference type="EMBL" id="SRMQ01000002">
    <property type="protein sequence ID" value="TGJ77530.1"/>
    <property type="molecule type" value="Genomic_DNA"/>
</dbReference>
<keyword evidence="2" id="KW-1185">Reference proteome</keyword>
<organism evidence="1 2">
    <name type="scientific">Caproiciproducens galactitolivorans</name>
    <dbReference type="NCBI Taxonomy" id="642589"/>
    <lineage>
        <taxon>Bacteria</taxon>
        <taxon>Bacillati</taxon>
        <taxon>Bacillota</taxon>
        <taxon>Clostridia</taxon>
        <taxon>Eubacteriales</taxon>
        <taxon>Acutalibacteraceae</taxon>
        <taxon>Caproiciproducens</taxon>
    </lineage>
</organism>
<evidence type="ECO:0000313" key="2">
    <source>
        <dbReference type="Proteomes" id="UP000297714"/>
    </source>
</evidence>
<reference evidence="1 2" key="1">
    <citation type="submission" date="2019-04" db="EMBL/GenBank/DDBJ databases">
        <authorList>
            <person name="Poehlein A."/>
            <person name="Bengelsdorf F.R."/>
            <person name="Duerre P."/>
            <person name="Daniel R."/>
        </authorList>
    </citation>
    <scope>NUCLEOTIDE SEQUENCE [LARGE SCALE GENOMIC DNA]</scope>
    <source>
        <strain evidence="1 2">BS-1</strain>
    </source>
</reference>
<dbReference type="AlphaFoldDB" id="A0A4Z0YF35"/>
<dbReference type="RefSeq" id="WP_135658173.1">
    <property type="nucleotide sequence ID" value="NZ_JAJUFJ010000012.1"/>
</dbReference>
<dbReference type="Proteomes" id="UP000297714">
    <property type="component" value="Unassembled WGS sequence"/>
</dbReference>
<protein>
    <submittedName>
        <fullName evidence="1">Uncharacterized protein</fullName>
    </submittedName>
</protein>
<dbReference type="OrthoDB" id="2963101at2"/>
<evidence type="ECO:0000313" key="1">
    <source>
        <dbReference type="EMBL" id="TGJ77530.1"/>
    </source>
</evidence>
<comment type="caution">
    <text evidence="1">The sequence shown here is derived from an EMBL/GenBank/DDBJ whole genome shotgun (WGS) entry which is preliminary data.</text>
</comment>
<name>A0A4Z0YF35_9FIRM</name>